<dbReference type="Pfam" id="PF00155">
    <property type="entry name" value="Aminotran_1_2"/>
    <property type="match status" value="1"/>
</dbReference>
<dbReference type="GO" id="GO:0048472">
    <property type="term" value="F:threonine-phosphate decarboxylase activity"/>
    <property type="evidence" value="ECO:0007669"/>
    <property type="project" value="UniProtKB-EC"/>
</dbReference>
<sequence length="346" mass="38849">MQKHQHGGDIYTSSCRIDFSANLNPLGMPERVAAAACEGVRRSANYPDVHCSGLRMALSEREQVPAEQIICGNGAAELIFSLTAAEKPRRALLVSPGFAEYEQALSAQGCDIRFYELREADGFAIGEDYLDCLTAELDMVFLCNPNNPTGVQIPRPLLERILAVCQEKHIRMVLDVCFLDFLDKPRESDFNMLLQENPQLFLLKAFTKTYAMAGLRLGYGLCADEALLARMELNRQPWSVSLPAQMAGVAALKETEYVEQARALVGQERAWLREKLTELGFRVYDSAANFLFFSGAPGLSEKCRSEGILIRDCANYRGLTEGYYRIAVRTHEENEELIRVMALWQR</sequence>
<dbReference type="Proteomes" id="UP000005561">
    <property type="component" value="Unassembled WGS sequence"/>
</dbReference>
<dbReference type="InterPro" id="IPR015421">
    <property type="entry name" value="PyrdxlP-dep_Trfase_major"/>
</dbReference>
<comment type="caution">
    <text evidence="4">The sequence shown here is derived from an EMBL/GenBank/DDBJ whole genome shotgun (WGS) entry which is preliminary data.</text>
</comment>
<keyword evidence="4" id="KW-0456">Lyase</keyword>
<evidence type="ECO:0000259" key="3">
    <source>
        <dbReference type="Pfam" id="PF00155"/>
    </source>
</evidence>
<dbReference type="RefSeq" id="WP_006860174.1">
    <property type="nucleotide sequence ID" value="NZ_ACCL02000002.1"/>
</dbReference>
<dbReference type="Gene3D" id="3.40.640.10">
    <property type="entry name" value="Type I PLP-dependent aspartate aminotransferase-like (Major domain)"/>
    <property type="match status" value="1"/>
</dbReference>
<dbReference type="CDD" id="cd00609">
    <property type="entry name" value="AAT_like"/>
    <property type="match status" value="1"/>
</dbReference>
<dbReference type="PANTHER" id="PTHR42885">
    <property type="entry name" value="HISTIDINOL-PHOSPHATE AMINOTRANSFERASE-RELATED"/>
    <property type="match status" value="1"/>
</dbReference>
<accession>C6L9T2</accession>
<proteinExistence type="predicted"/>
<dbReference type="AlphaFoldDB" id="C6L9T2"/>
<dbReference type="EMBL" id="ACCL02000002">
    <property type="protein sequence ID" value="EET62339.1"/>
    <property type="molecule type" value="Genomic_DNA"/>
</dbReference>
<evidence type="ECO:0000256" key="1">
    <source>
        <dbReference type="ARBA" id="ARBA00001933"/>
    </source>
</evidence>
<dbReference type="Gene3D" id="3.90.1150.10">
    <property type="entry name" value="Aspartate Aminotransferase, domain 1"/>
    <property type="match status" value="1"/>
</dbReference>
<dbReference type="GO" id="GO:0030170">
    <property type="term" value="F:pyridoxal phosphate binding"/>
    <property type="evidence" value="ECO:0007669"/>
    <property type="project" value="InterPro"/>
</dbReference>
<reference evidence="4" key="1">
    <citation type="submission" date="2009-07" db="EMBL/GenBank/DDBJ databases">
        <authorList>
            <person name="Weinstock G."/>
            <person name="Sodergren E."/>
            <person name="Clifton S."/>
            <person name="Fulton L."/>
            <person name="Fulton B."/>
            <person name="Courtney L."/>
            <person name="Fronick C."/>
            <person name="Harrison M."/>
            <person name="Strong C."/>
            <person name="Farmer C."/>
            <person name="Delahaunty K."/>
            <person name="Markovic C."/>
            <person name="Hall O."/>
            <person name="Minx P."/>
            <person name="Tomlinson C."/>
            <person name="Mitreva M."/>
            <person name="Nelson J."/>
            <person name="Hou S."/>
            <person name="Wollam A."/>
            <person name="Pepin K.H."/>
            <person name="Johnson M."/>
            <person name="Bhonagiri V."/>
            <person name="Nash W.E."/>
            <person name="Warren W."/>
            <person name="Chinwalla A."/>
            <person name="Mardis E.R."/>
            <person name="Wilson R.K."/>
        </authorList>
    </citation>
    <scope>NUCLEOTIDE SEQUENCE [LARGE SCALE GENOMIC DNA]</scope>
    <source>
        <strain evidence="4">DSM 14469</strain>
    </source>
</reference>
<organism evidence="4 5">
    <name type="scientific">Marvinbryantia formatexigens DSM 14469</name>
    <dbReference type="NCBI Taxonomy" id="478749"/>
    <lineage>
        <taxon>Bacteria</taxon>
        <taxon>Bacillati</taxon>
        <taxon>Bacillota</taxon>
        <taxon>Clostridia</taxon>
        <taxon>Lachnospirales</taxon>
        <taxon>Lachnospiraceae</taxon>
        <taxon>Marvinbryantia</taxon>
    </lineage>
</organism>
<gene>
    <name evidence="4" type="primary">cobD</name>
    <name evidence="4" type="ORF">BRYFOR_05372</name>
</gene>
<dbReference type="EC" id="4.1.1.81" evidence="4"/>
<dbReference type="InterPro" id="IPR015424">
    <property type="entry name" value="PyrdxlP-dep_Trfase"/>
</dbReference>
<dbReference type="InterPro" id="IPR004839">
    <property type="entry name" value="Aminotransferase_I/II_large"/>
</dbReference>
<protein>
    <submittedName>
        <fullName evidence="4">Threonine-phosphate decarboxylase</fullName>
        <ecNumber evidence="4">4.1.1.81</ecNumber>
    </submittedName>
</protein>
<dbReference type="STRING" id="168384.SAMN05660368_03589"/>
<evidence type="ECO:0000256" key="2">
    <source>
        <dbReference type="ARBA" id="ARBA00022898"/>
    </source>
</evidence>
<dbReference type="InterPro" id="IPR015422">
    <property type="entry name" value="PyrdxlP-dep_Trfase_small"/>
</dbReference>
<evidence type="ECO:0000313" key="4">
    <source>
        <dbReference type="EMBL" id="EET62339.1"/>
    </source>
</evidence>
<keyword evidence="5" id="KW-1185">Reference proteome</keyword>
<feature type="domain" description="Aminotransferase class I/classII large" evidence="3">
    <location>
        <begin position="17"/>
        <end position="339"/>
    </location>
</feature>
<dbReference type="OrthoDB" id="9813612at2"/>
<dbReference type="eggNOG" id="COG0079">
    <property type="taxonomic scope" value="Bacteria"/>
</dbReference>
<dbReference type="SUPFAM" id="SSF53383">
    <property type="entry name" value="PLP-dependent transferases"/>
    <property type="match status" value="1"/>
</dbReference>
<name>C6L9T2_9FIRM</name>
<comment type="cofactor">
    <cofactor evidence="1">
        <name>pyridoxal 5'-phosphate</name>
        <dbReference type="ChEBI" id="CHEBI:597326"/>
    </cofactor>
</comment>
<dbReference type="PANTHER" id="PTHR42885:SF1">
    <property type="entry name" value="THREONINE-PHOSPHATE DECARBOXYLASE"/>
    <property type="match status" value="1"/>
</dbReference>
<keyword evidence="2" id="KW-0663">Pyridoxal phosphate</keyword>
<evidence type="ECO:0000313" key="5">
    <source>
        <dbReference type="Proteomes" id="UP000005561"/>
    </source>
</evidence>